<name>A0A132BBR3_MOLSC</name>
<gene>
    <name evidence="2" type="ORF">LY89DRAFT_676003</name>
</gene>
<dbReference type="EMBL" id="KQ947431">
    <property type="protein sequence ID" value="KUJ09855.1"/>
    <property type="molecule type" value="Genomic_DNA"/>
</dbReference>
<dbReference type="RefSeq" id="XP_018064210.1">
    <property type="nucleotide sequence ID" value="XM_018213550.1"/>
</dbReference>
<evidence type="ECO:0000313" key="2">
    <source>
        <dbReference type="EMBL" id="KUJ09855.1"/>
    </source>
</evidence>
<protein>
    <submittedName>
        <fullName evidence="2">Uncharacterized protein</fullName>
    </submittedName>
</protein>
<keyword evidence="3" id="KW-1185">Reference proteome</keyword>
<proteinExistence type="predicted"/>
<dbReference type="InParanoid" id="A0A132BBR3"/>
<feature type="compositionally biased region" description="Basic and acidic residues" evidence="1">
    <location>
        <begin position="170"/>
        <end position="200"/>
    </location>
</feature>
<accession>A0A132BBR3</accession>
<dbReference type="GeneID" id="28823276"/>
<evidence type="ECO:0000313" key="3">
    <source>
        <dbReference type="Proteomes" id="UP000070700"/>
    </source>
</evidence>
<sequence>MPRELSAAGYILYNHHSSSTTIPERHTTAENVVQTAKEEVSSQIREVSFRLGRHSDVITQIVQYSAVTLLLLPDPTLEPGTDANLLQILLMLMLMLGKTVAGALSSWRAGGFLSSPLAQEPDVPAELDELARGSIQYVRFSVTCLSLGSSRIVFPSAAYYYPYIARRSNPHSDSDSDHEATRAREEERRRDETRRDEKRAAAQATRIISLPTRRYRRRYTVVDSSPIPFSVQAGEHKPEQKTLDAASSSQTARRDFTIACSSIPGGNIFFSGGGVERK</sequence>
<feature type="region of interest" description="Disordered" evidence="1">
    <location>
        <begin position="230"/>
        <end position="251"/>
    </location>
</feature>
<reference evidence="2 3" key="1">
    <citation type="submission" date="2015-10" db="EMBL/GenBank/DDBJ databases">
        <title>Full genome of DAOMC 229536 Phialocephala scopiformis, a fungal endophyte of spruce producing the potent anti-insectan compound rugulosin.</title>
        <authorList>
            <consortium name="DOE Joint Genome Institute"/>
            <person name="Walker A.K."/>
            <person name="Frasz S.L."/>
            <person name="Seifert K.A."/>
            <person name="Miller J.D."/>
            <person name="Mondo S.J."/>
            <person name="Labutti K."/>
            <person name="Lipzen A."/>
            <person name="Dockter R."/>
            <person name="Kennedy M."/>
            <person name="Grigoriev I.V."/>
            <person name="Spatafora J.W."/>
        </authorList>
    </citation>
    <scope>NUCLEOTIDE SEQUENCE [LARGE SCALE GENOMIC DNA]</scope>
    <source>
        <strain evidence="2 3">CBS 120377</strain>
    </source>
</reference>
<feature type="region of interest" description="Disordered" evidence="1">
    <location>
        <begin position="169"/>
        <end position="202"/>
    </location>
</feature>
<organism evidence="2 3">
    <name type="scientific">Mollisia scopiformis</name>
    <name type="common">Conifer needle endophyte fungus</name>
    <name type="synonym">Phialocephala scopiformis</name>
    <dbReference type="NCBI Taxonomy" id="149040"/>
    <lineage>
        <taxon>Eukaryota</taxon>
        <taxon>Fungi</taxon>
        <taxon>Dikarya</taxon>
        <taxon>Ascomycota</taxon>
        <taxon>Pezizomycotina</taxon>
        <taxon>Leotiomycetes</taxon>
        <taxon>Helotiales</taxon>
        <taxon>Mollisiaceae</taxon>
        <taxon>Mollisia</taxon>
    </lineage>
</organism>
<dbReference type="AlphaFoldDB" id="A0A132BBR3"/>
<dbReference type="KEGG" id="psco:LY89DRAFT_676003"/>
<evidence type="ECO:0000256" key="1">
    <source>
        <dbReference type="SAM" id="MobiDB-lite"/>
    </source>
</evidence>
<dbReference type="Proteomes" id="UP000070700">
    <property type="component" value="Unassembled WGS sequence"/>
</dbReference>